<protein>
    <submittedName>
        <fullName evidence="4">TIGR01777 family oxidoreductase</fullName>
    </submittedName>
</protein>
<organism evidence="4 5">
    <name type="scientific">Paenibacillus spongiae</name>
    <dbReference type="NCBI Taxonomy" id="2909671"/>
    <lineage>
        <taxon>Bacteria</taxon>
        <taxon>Bacillati</taxon>
        <taxon>Bacillota</taxon>
        <taxon>Bacilli</taxon>
        <taxon>Bacillales</taxon>
        <taxon>Paenibacillaceae</taxon>
        <taxon>Paenibacillus</taxon>
    </lineage>
</organism>
<evidence type="ECO:0000313" key="5">
    <source>
        <dbReference type="Proteomes" id="UP001057877"/>
    </source>
</evidence>
<gene>
    <name evidence="4" type="ORF">L1F29_06280</name>
</gene>
<dbReference type="Proteomes" id="UP001057877">
    <property type="component" value="Chromosome"/>
</dbReference>
<dbReference type="Gene3D" id="3.40.50.720">
    <property type="entry name" value="NAD(P)-binding Rossmann-like Domain"/>
    <property type="match status" value="1"/>
</dbReference>
<comment type="similarity">
    <text evidence="1">Belongs to the NAD(P)-dependent epimerase/dehydratase family. SDR39U1 subfamily.</text>
</comment>
<accession>A0ABY5SBU3</accession>
<dbReference type="InterPro" id="IPR001509">
    <property type="entry name" value="Epimerase_deHydtase"/>
</dbReference>
<dbReference type="RefSeq" id="WP_258387488.1">
    <property type="nucleotide sequence ID" value="NZ_CP091430.1"/>
</dbReference>
<dbReference type="Pfam" id="PF01370">
    <property type="entry name" value="Epimerase"/>
    <property type="match status" value="1"/>
</dbReference>
<evidence type="ECO:0000259" key="2">
    <source>
        <dbReference type="Pfam" id="PF01370"/>
    </source>
</evidence>
<dbReference type="SUPFAM" id="SSF51735">
    <property type="entry name" value="NAD(P)-binding Rossmann-fold domains"/>
    <property type="match status" value="1"/>
</dbReference>
<proteinExistence type="inferred from homology"/>
<dbReference type="InterPro" id="IPR013549">
    <property type="entry name" value="DUF1731"/>
</dbReference>
<dbReference type="CDD" id="cd05242">
    <property type="entry name" value="SDR_a8"/>
    <property type="match status" value="1"/>
</dbReference>
<dbReference type="PANTHER" id="PTHR11092:SF0">
    <property type="entry name" value="EPIMERASE FAMILY PROTEIN SDR39U1"/>
    <property type="match status" value="1"/>
</dbReference>
<evidence type="ECO:0000259" key="3">
    <source>
        <dbReference type="Pfam" id="PF08338"/>
    </source>
</evidence>
<evidence type="ECO:0000313" key="4">
    <source>
        <dbReference type="EMBL" id="UVI31426.1"/>
    </source>
</evidence>
<dbReference type="PANTHER" id="PTHR11092">
    <property type="entry name" value="SUGAR NUCLEOTIDE EPIMERASE RELATED"/>
    <property type="match status" value="1"/>
</dbReference>
<dbReference type="InterPro" id="IPR036291">
    <property type="entry name" value="NAD(P)-bd_dom_sf"/>
</dbReference>
<keyword evidence="5" id="KW-1185">Reference proteome</keyword>
<dbReference type="InterPro" id="IPR010099">
    <property type="entry name" value="SDR39U1"/>
</dbReference>
<feature type="domain" description="DUF1731" evidence="3">
    <location>
        <begin position="253"/>
        <end position="299"/>
    </location>
</feature>
<name>A0ABY5SBU3_9BACL</name>
<feature type="domain" description="NAD-dependent epimerase/dehydratase" evidence="2">
    <location>
        <begin position="3"/>
        <end position="217"/>
    </location>
</feature>
<sequence length="308" mass="33593">MKIAVTGGTGFVGSDLVKALLRRGDDVWVISRRSSSSAGKTAPHSGAKQISWEELEQSPSRLEGVEAIVNLAGESINQRWNDEAKKRILQSRIDAAQRIANLIDALDSKPSVVVNASGISIYGTSETDTFNEESDARLTDFLGTVVEKWEAAADRIPVPRLVKLRVSVVLGRNGGAFPLMAMPYRMFAGGRVGSGKQWLSWIHIEDMTRLLLFCIDNTSIRGAVNASSPDPVTNDHFGRSIAAAMGRPHWFPVPAFMMKTLFGEMSTLLLEGQRVLPHKALTQGFEFRYPSIAEAAEELVGKSKHSSA</sequence>
<dbReference type="NCBIfam" id="TIGR01777">
    <property type="entry name" value="yfcH"/>
    <property type="match status" value="1"/>
</dbReference>
<evidence type="ECO:0000256" key="1">
    <source>
        <dbReference type="ARBA" id="ARBA00009353"/>
    </source>
</evidence>
<dbReference type="Pfam" id="PF08338">
    <property type="entry name" value="DUF1731"/>
    <property type="match status" value="1"/>
</dbReference>
<dbReference type="EMBL" id="CP091430">
    <property type="protein sequence ID" value="UVI31426.1"/>
    <property type="molecule type" value="Genomic_DNA"/>
</dbReference>
<reference evidence="4" key="1">
    <citation type="submission" date="2022-01" db="EMBL/GenBank/DDBJ databases">
        <title>Paenibacillus spongiae sp. nov., isolated from marine sponge.</title>
        <authorList>
            <person name="Li Z."/>
            <person name="Zhang M."/>
        </authorList>
    </citation>
    <scope>NUCLEOTIDE SEQUENCE</scope>
    <source>
        <strain evidence="4">PHS-Z3</strain>
    </source>
</reference>